<protein>
    <submittedName>
        <fullName evidence="8">NAD(P)H-dependent oxidoreductase</fullName>
    </submittedName>
</protein>
<reference evidence="8 9" key="1">
    <citation type="submission" date="2019-01" db="EMBL/GenBank/DDBJ databases">
        <title>Filimonas sp. strain TTM-71.</title>
        <authorList>
            <person name="Chen W.-M."/>
        </authorList>
    </citation>
    <scope>NUCLEOTIDE SEQUENCE [LARGE SCALE GENOMIC DNA]</scope>
    <source>
        <strain evidence="8 9">TTM-71</strain>
    </source>
</reference>
<dbReference type="Pfam" id="PF00881">
    <property type="entry name" value="Nitroreductase"/>
    <property type="match status" value="1"/>
</dbReference>
<evidence type="ECO:0000256" key="1">
    <source>
        <dbReference type="ARBA" id="ARBA00001917"/>
    </source>
</evidence>
<accession>A0A4Q1D129</accession>
<evidence type="ECO:0000259" key="7">
    <source>
        <dbReference type="Pfam" id="PF00881"/>
    </source>
</evidence>
<evidence type="ECO:0000256" key="3">
    <source>
        <dbReference type="ARBA" id="ARBA00022630"/>
    </source>
</evidence>
<dbReference type="InterPro" id="IPR000415">
    <property type="entry name" value="Nitroreductase-like"/>
</dbReference>
<evidence type="ECO:0000256" key="4">
    <source>
        <dbReference type="ARBA" id="ARBA00022643"/>
    </source>
</evidence>
<dbReference type="EMBL" id="SDHZ01000004">
    <property type="protein sequence ID" value="RXK81439.1"/>
    <property type="molecule type" value="Genomic_DNA"/>
</dbReference>
<dbReference type="OrthoDB" id="9809288at2"/>
<evidence type="ECO:0000256" key="6">
    <source>
        <dbReference type="ARBA" id="ARBA00023002"/>
    </source>
</evidence>
<dbReference type="InterPro" id="IPR029479">
    <property type="entry name" value="Nitroreductase"/>
</dbReference>
<dbReference type="AlphaFoldDB" id="A0A4Q1D129"/>
<proteinExistence type="inferred from homology"/>
<dbReference type="InterPro" id="IPR033878">
    <property type="entry name" value="NfsB-like"/>
</dbReference>
<name>A0A4Q1D129_9BACT</name>
<sequence length="210" mass="23631">MSILNDLQWRYATKKMNGQPVAQEKVDYILEAARLAPTSVGIQPVEVIVVTNKALLEKIQPIAFNQPQITTTSHLLVFAAWDSYTPERINKVFDRVNAERNLPYEATADYRQKMLTNFAGKPAEEAFQHTARQAYISFGMAIAAAAEQKVDATPMEGFDAASLDKLLELDKKGLRSVTLLPLGYRDAENDWLVNLKKVRKPKEEFVTVMS</sequence>
<gene>
    <name evidence="8" type="ORF">ESB13_21145</name>
</gene>
<comment type="similarity">
    <text evidence="2">Belongs to the nitroreductase family.</text>
</comment>
<dbReference type="SUPFAM" id="SSF55469">
    <property type="entry name" value="FMN-dependent nitroreductase-like"/>
    <property type="match status" value="1"/>
</dbReference>
<comment type="cofactor">
    <cofactor evidence="1">
        <name>FMN</name>
        <dbReference type="ChEBI" id="CHEBI:58210"/>
    </cofactor>
</comment>
<dbReference type="CDD" id="cd02149">
    <property type="entry name" value="NfsB-like"/>
    <property type="match status" value="1"/>
</dbReference>
<dbReference type="Gene3D" id="3.40.109.10">
    <property type="entry name" value="NADH Oxidase"/>
    <property type="match status" value="1"/>
</dbReference>
<keyword evidence="3" id="KW-0285">Flavoprotein</keyword>
<evidence type="ECO:0000313" key="9">
    <source>
        <dbReference type="Proteomes" id="UP000290545"/>
    </source>
</evidence>
<evidence type="ECO:0000256" key="5">
    <source>
        <dbReference type="ARBA" id="ARBA00022857"/>
    </source>
</evidence>
<keyword evidence="4" id="KW-0288">FMN</keyword>
<dbReference type="GO" id="GO:0016491">
    <property type="term" value="F:oxidoreductase activity"/>
    <property type="evidence" value="ECO:0007669"/>
    <property type="project" value="UniProtKB-KW"/>
</dbReference>
<evidence type="ECO:0000256" key="2">
    <source>
        <dbReference type="ARBA" id="ARBA00007118"/>
    </source>
</evidence>
<keyword evidence="6" id="KW-0560">Oxidoreductase</keyword>
<dbReference type="Proteomes" id="UP000290545">
    <property type="component" value="Unassembled WGS sequence"/>
</dbReference>
<organism evidence="8 9">
    <name type="scientific">Filimonas effusa</name>
    <dbReference type="NCBI Taxonomy" id="2508721"/>
    <lineage>
        <taxon>Bacteria</taxon>
        <taxon>Pseudomonadati</taxon>
        <taxon>Bacteroidota</taxon>
        <taxon>Chitinophagia</taxon>
        <taxon>Chitinophagales</taxon>
        <taxon>Chitinophagaceae</taxon>
        <taxon>Filimonas</taxon>
    </lineage>
</organism>
<evidence type="ECO:0000313" key="8">
    <source>
        <dbReference type="EMBL" id="RXK81439.1"/>
    </source>
</evidence>
<keyword evidence="5" id="KW-0521">NADP</keyword>
<dbReference type="PANTHER" id="PTHR43673">
    <property type="entry name" value="NAD(P)H NITROREDUCTASE YDGI-RELATED"/>
    <property type="match status" value="1"/>
</dbReference>
<keyword evidence="9" id="KW-1185">Reference proteome</keyword>
<dbReference type="PANTHER" id="PTHR43673:SF2">
    <property type="entry name" value="NITROREDUCTASE"/>
    <property type="match status" value="1"/>
</dbReference>
<dbReference type="RefSeq" id="WP_129005690.1">
    <property type="nucleotide sequence ID" value="NZ_SDHZ01000004.1"/>
</dbReference>
<feature type="domain" description="Nitroreductase" evidence="7">
    <location>
        <begin position="8"/>
        <end position="184"/>
    </location>
</feature>
<comment type="caution">
    <text evidence="8">The sequence shown here is derived from an EMBL/GenBank/DDBJ whole genome shotgun (WGS) entry which is preliminary data.</text>
</comment>